<dbReference type="Proteomes" id="UP001321018">
    <property type="component" value="Unassembled WGS sequence"/>
</dbReference>
<proteinExistence type="predicted"/>
<feature type="transmembrane region" description="Helical" evidence="1">
    <location>
        <begin position="22"/>
        <end position="54"/>
    </location>
</feature>
<dbReference type="EMBL" id="JAOPKB010000014">
    <property type="protein sequence ID" value="MCU4974915.1"/>
    <property type="molecule type" value="Genomic_DNA"/>
</dbReference>
<dbReference type="InterPro" id="IPR058477">
    <property type="entry name" value="DUF8163"/>
</dbReference>
<reference evidence="3 5" key="1">
    <citation type="submission" date="2022-09" db="EMBL/GenBank/DDBJ databases">
        <title>Enrichment on poylsaccharides allowed isolation of novel metabolic and taxonomic groups of Haloarchaea.</title>
        <authorList>
            <person name="Sorokin D.Y."/>
            <person name="Elcheninov A.G."/>
            <person name="Khizhniak T.V."/>
            <person name="Kolganova T.V."/>
            <person name="Kublanov I.V."/>
        </authorList>
    </citation>
    <scope>NUCLEOTIDE SEQUENCE</scope>
    <source>
        <strain evidence="4 5">AArc-m2/3/4</strain>
        <strain evidence="3">AArc-xg1-1</strain>
    </source>
</reference>
<evidence type="ECO:0000259" key="2">
    <source>
        <dbReference type="Pfam" id="PF26496"/>
    </source>
</evidence>
<dbReference type="Pfam" id="PF26496">
    <property type="entry name" value="DUF8163"/>
    <property type="match status" value="1"/>
</dbReference>
<dbReference type="RefSeq" id="WP_338005423.1">
    <property type="nucleotide sequence ID" value="NZ_JAOPKA010000016.1"/>
</dbReference>
<evidence type="ECO:0000256" key="1">
    <source>
        <dbReference type="SAM" id="Phobius"/>
    </source>
</evidence>
<dbReference type="Proteomes" id="UP001320972">
    <property type="component" value="Unassembled WGS sequence"/>
</dbReference>
<gene>
    <name evidence="4" type="ORF">OB955_19530</name>
    <name evidence="3" type="ORF">OB960_19675</name>
</gene>
<dbReference type="AlphaFoldDB" id="A0AAP2Z1Q3"/>
<keyword evidence="5" id="KW-1185">Reference proteome</keyword>
<protein>
    <recommendedName>
        <fullName evidence="2">DUF8163 domain-containing protein</fullName>
    </recommendedName>
</protein>
<keyword evidence="1" id="KW-0812">Transmembrane</keyword>
<evidence type="ECO:0000313" key="3">
    <source>
        <dbReference type="EMBL" id="MCU4743607.1"/>
    </source>
</evidence>
<feature type="transmembrane region" description="Helical" evidence="1">
    <location>
        <begin position="129"/>
        <end position="147"/>
    </location>
</feature>
<evidence type="ECO:0000313" key="5">
    <source>
        <dbReference type="Proteomes" id="UP001320972"/>
    </source>
</evidence>
<comment type="caution">
    <text evidence="3">The sequence shown here is derived from an EMBL/GenBank/DDBJ whole genome shotgun (WGS) entry which is preliminary data.</text>
</comment>
<dbReference type="EMBL" id="JAOPKA010000016">
    <property type="protein sequence ID" value="MCU4743607.1"/>
    <property type="molecule type" value="Genomic_DNA"/>
</dbReference>
<accession>A0AAP2Z1Q3</accession>
<feature type="domain" description="DUF8163" evidence="2">
    <location>
        <begin position="22"/>
        <end position="151"/>
    </location>
</feature>
<organism evidence="3 6">
    <name type="scientific">Natronoglomus mannanivorans</name>
    <dbReference type="NCBI Taxonomy" id="2979990"/>
    <lineage>
        <taxon>Archaea</taxon>
        <taxon>Methanobacteriati</taxon>
        <taxon>Methanobacteriota</taxon>
        <taxon>Stenosarchaea group</taxon>
        <taxon>Halobacteria</taxon>
        <taxon>Halobacteriales</taxon>
        <taxon>Natrialbaceae</taxon>
        <taxon>Natronoglomus</taxon>
    </lineage>
</organism>
<name>A0AAP2Z1Q3_9EURY</name>
<feature type="transmembrane region" description="Helical" evidence="1">
    <location>
        <begin position="104"/>
        <end position="123"/>
    </location>
</feature>
<evidence type="ECO:0000313" key="4">
    <source>
        <dbReference type="EMBL" id="MCU4974915.1"/>
    </source>
</evidence>
<keyword evidence="1" id="KW-1133">Transmembrane helix</keyword>
<sequence length="173" mass="17625">MSLERGGGPGAGTELTDAAVELAILGALVVVLGVFAGIPGIVGGILVAAFWYAFGVPFALAGGHAVLVFVFPGAIDLTTLVVVEVVFAALLLSSVLESPDPPQFGALTVGILAGLVLLVGGTVVFFPVWVGAIVLLAVVAVLGYGIHRYERALWDVRDVADGETHEHDNGGIL</sequence>
<evidence type="ECO:0000313" key="6">
    <source>
        <dbReference type="Proteomes" id="UP001321018"/>
    </source>
</evidence>
<feature type="transmembrane region" description="Helical" evidence="1">
    <location>
        <begin position="66"/>
        <end position="92"/>
    </location>
</feature>
<keyword evidence="1" id="KW-0472">Membrane</keyword>